<dbReference type="AlphaFoldDB" id="A0A0F9TF71"/>
<reference evidence="1" key="1">
    <citation type="journal article" date="2015" name="Nature">
        <title>Complex archaea that bridge the gap between prokaryotes and eukaryotes.</title>
        <authorList>
            <person name="Spang A."/>
            <person name="Saw J.H."/>
            <person name="Jorgensen S.L."/>
            <person name="Zaremba-Niedzwiedzka K."/>
            <person name="Martijn J."/>
            <person name="Lind A.E."/>
            <person name="van Eijk R."/>
            <person name="Schleper C."/>
            <person name="Guy L."/>
            <person name="Ettema T.J."/>
        </authorList>
    </citation>
    <scope>NUCLEOTIDE SEQUENCE</scope>
</reference>
<evidence type="ECO:0000313" key="1">
    <source>
        <dbReference type="EMBL" id="KKN47711.1"/>
    </source>
</evidence>
<sequence length="66" mass="7300">MKTLSIAFISVFLTLLALRVLATTEPLRPVPRCQEDVVIIGHGDFERGRWTSYACGPAVDDYIGGY</sequence>
<gene>
    <name evidence="1" type="ORF">LCGC14_0660340</name>
</gene>
<accession>A0A0F9TF71</accession>
<protein>
    <submittedName>
        <fullName evidence="1">Uncharacterized protein</fullName>
    </submittedName>
</protein>
<name>A0A0F9TF71_9ZZZZ</name>
<comment type="caution">
    <text evidence="1">The sequence shown here is derived from an EMBL/GenBank/DDBJ whole genome shotgun (WGS) entry which is preliminary data.</text>
</comment>
<proteinExistence type="predicted"/>
<organism evidence="1">
    <name type="scientific">marine sediment metagenome</name>
    <dbReference type="NCBI Taxonomy" id="412755"/>
    <lineage>
        <taxon>unclassified sequences</taxon>
        <taxon>metagenomes</taxon>
        <taxon>ecological metagenomes</taxon>
    </lineage>
</organism>
<dbReference type="EMBL" id="LAZR01001261">
    <property type="protein sequence ID" value="KKN47711.1"/>
    <property type="molecule type" value="Genomic_DNA"/>
</dbReference>